<feature type="transmembrane region" description="Helical" evidence="6">
    <location>
        <begin position="179"/>
        <end position="197"/>
    </location>
</feature>
<dbReference type="Gene3D" id="1.10.3730.20">
    <property type="match status" value="1"/>
</dbReference>
<dbReference type="InterPro" id="IPR000620">
    <property type="entry name" value="EamA_dom"/>
</dbReference>
<dbReference type="SUPFAM" id="SSF103481">
    <property type="entry name" value="Multidrug resistance efflux transporter EmrE"/>
    <property type="match status" value="2"/>
</dbReference>
<feature type="transmembrane region" description="Helical" evidence="6">
    <location>
        <begin position="125"/>
        <end position="142"/>
    </location>
</feature>
<dbReference type="EMBL" id="AOLV01000010">
    <property type="protein sequence ID" value="EPX86453.1"/>
    <property type="molecule type" value="Genomic_DNA"/>
</dbReference>
<dbReference type="InterPro" id="IPR037185">
    <property type="entry name" value="EmrE-like"/>
</dbReference>
<dbReference type="Proteomes" id="UP000015346">
    <property type="component" value="Unassembled WGS sequence"/>
</dbReference>
<evidence type="ECO:0000259" key="7">
    <source>
        <dbReference type="Pfam" id="PF00892"/>
    </source>
</evidence>
<comment type="subcellular location">
    <subcellularLocation>
        <location evidence="1">Membrane</location>
        <topology evidence="1">Multi-pass membrane protein</topology>
    </subcellularLocation>
</comment>
<keyword evidence="9" id="KW-1185">Reference proteome</keyword>
<evidence type="ECO:0000256" key="6">
    <source>
        <dbReference type="SAM" id="Phobius"/>
    </source>
</evidence>
<evidence type="ECO:0000256" key="5">
    <source>
        <dbReference type="ARBA" id="ARBA00023136"/>
    </source>
</evidence>
<reference evidence="8 9" key="1">
    <citation type="journal article" date="2013" name="Stand. Genomic Sci.">
        <title>Genome sequence of the reddish-pigmented Rubellimicrobium thermophilum type strain (DSM 16684(T)), a member of the Roseobacter clade.</title>
        <authorList>
            <person name="Fiebig A."/>
            <person name="Riedel T."/>
            <person name="Gronow S."/>
            <person name="Petersen J."/>
            <person name="Klenk H.P."/>
            <person name="Goker M."/>
        </authorList>
    </citation>
    <scope>NUCLEOTIDE SEQUENCE [LARGE SCALE GENOMIC DNA]</scope>
    <source>
        <strain evidence="8 9">DSM 16684</strain>
    </source>
</reference>
<keyword evidence="3 6" id="KW-0812">Transmembrane</keyword>
<protein>
    <submittedName>
        <fullName evidence="8">Permease of the drug/metabolite transporter (DMT) superfamily</fullName>
    </submittedName>
</protein>
<organism evidence="8 9">
    <name type="scientific">Rubellimicrobium thermophilum DSM 16684</name>
    <dbReference type="NCBI Taxonomy" id="1123069"/>
    <lineage>
        <taxon>Bacteria</taxon>
        <taxon>Pseudomonadati</taxon>
        <taxon>Pseudomonadota</taxon>
        <taxon>Alphaproteobacteria</taxon>
        <taxon>Rhodobacterales</taxon>
        <taxon>Roseobacteraceae</taxon>
        <taxon>Rubellimicrobium</taxon>
    </lineage>
</organism>
<keyword evidence="5 6" id="KW-0472">Membrane</keyword>
<proteinExistence type="inferred from homology"/>
<dbReference type="GO" id="GO:0016020">
    <property type="term" value="C:membrane"/>
    <property type="evidence" value="ECO:0007669"/>
    <property type="project" value="UniProtKB-SubCell"/>
</dbReference>
<feature type="transmembrane region" description="Helical" evidence="6">
    <location>
        <begin position="154"/>
        <end position="173"/>
    </location>
</feature>
<dbReference type="PANTHER" id="PTHR32322">
    <property type="entry name" value="INNER MEMBRANE TRANSPORTER"/>
    <property type="match status" value="1"/>
</dbReference>
<keyword evidence="4 6" id="KW-1133">Transmembrane helix</keyword>
<dbReference type="PATRIC" id="fig|1123069.3.peg.1240"/>
<sequence>MSLLWPSCPLTLVTAVFQAIPLAVTMGAALFLGESVGWRRWAAILVGLAGVLIIIRPGAEGFEPASLLALVSVVGLGARDLFTRRIPQDLDTMQLSAWGFVAVALIGTVQLLSTGGALIPQGAEWWFLGGALGAGLAAYWWLTEATRVGELSVIMPFRYTRLLFALVIGTLAFGERPDAWTIVGSALVVASGIYTVLRERARARAARRAALPDAPPAR</sequence>
<feature type="transmembrane region" description="Helical" evidence="6">
    <location>
        <begin position="95"/>
        <end position="119"/>
    </location>
</feature>
<evidence type="ECO:0000256" key="3">
    <source>
        <dbReference type="ARBA" id="ARBA00022692"/>
    </source>
</evidence>
<dbReference type="Pfam" id="PF00892">
    <property type="entry name" value="EamA"/>
    <property type="match status" value="1"/>
</dbReference>
<evidence type="ECO:0000313" key="9">
    <source>
        <dbReference type="Proteomes" id="UP000015346"/>
    </source>
</evidence>
<dbReference type="AlphaFoldDB" id="S9R391"/>
<evidence type="ECO:0000256" key="4">
    <source>
        <dbReference type="ARBA" id="ARBA00022989"/>
    </source>
</evidence>
<comment type="caution">
    <text evidence="8">The sequence shown here is derived from an EMBL/GenBank/DDBJ whole genome shotgun (WGS) entry which is preliminary data.</text>
</comment>
<feature type="transmembrane region" description="Helical" evidence="6">
    <location>
        <begin position="12"/>
        <end position="32"/>
    </location>
</feature>
<accession>S9R391</accession>
<dbReference type="STRING" id="1123069.ruthe_01268"/>
<dbReference type="InterPro" id="IPR050638">
    <property type="entry name" value="AA-Vitamin_Transporters"/>
</dbReference>
<dbReference type="PANTHER" id="PTHR32322:SF2">
    <property type="entry name" value="EAMA DOMAIN-CONTAINING PROTEIN"/>
    <property type="match status" value="1"/>
</dbReference>
<name>S9R391_9RHOB</name>
<evidence type="ECO:0000313" key="8">
    <source>
        <dbReference type="EMBL" id="EPX86453.1"/>
    </source>
</evidence>
<evidence type="ECO:0000256" key="1">
    <source>
        <dbReference type="ARBA" id="ARBA00004141"/>
    </source>
</evidence>
<feature type="transmembrane region" description="Helical" evidence="6">
    <location>
        <begin position="65"/>
        <end position="83"/>
    </location>
</feature>
<comment type="similarity">
    <text evidence="2">Belongs to the EamA transporter family.</text>
</comment>
<evidence type="ECO:0000256" key="2">
    <source>
        <dbReference type="ARBA" id="ARBA00007362"/>
    </source>
</evidence>
<gene>
    <name evidence="8" type="ORF">ruthe_01268</name>
</gene>
<feature type="transmembrane region" description="Helical" evidence="6">
    <location>
        <begin position="41"/>
        <end position="59"/>
    </location>
</feature>
<dbReference type="HOGENOM" id="CLU_1266125_0_0_5"/>
<feature type="domain" description="EamA" evidence="7">
    <location>
        <begin position="66"/>
        <end position="191"/>
    </location>
</feature>